<evidence type="ECO:0000256" key="3">
    <source>
        <dbReference type="ARBA" id="ARBA00047960"/>
    </source>
</evidence>
<dbReference type="SFLD" id="SFLDS00019">
    <property type="entry name" value="Glutathione_Transferase_(cytos"/>
    <property type="match status" value="1"/>
</dbReference>
<dbReference type="EC" id="2.5.1.18" evidence="1"/>
<evidence type="ECO:0000259" key="5">
    <source>
        <dbReference type="PROSITE" id="PS50404"/>
    </source>
</evidence>
<dbReference type="SUPFAM" id="SSF52833">
    <property type="entry name" value="Thioredoxin-like"/>
    <property type="match status" value="1"/>
</dbReference>
<dbReference type="Gene3D" id="3.40.30.10">
    <property type="entry name" value="Glutaredoxin"/>
    <property type="match status" value="1"/>
</dbReference>
<feature type="domain" description="GST N-terminal" evidence="5">
    <location>
        <begin position="2"/>
        <end position="83"/>
    </location>
</feature>
<dbReference type="FunFam" id="3.40.30.10:FF:000016">
    <property type="entry name" value="Glutathione S-transferase F2"/>
    <property type="match status" value="1"/>
</dbReference>
<evidence type="ECO:0000259" key="6">
    <source>
        <dbReference type="PROSITE" id="PS50405"/>
    </source>
</evidence>
<comment type="similarity">
    <text evidence="4">Belongs to the GST superfamily.</text>
</comment>
<dbReference type="PANTHER" id="PTHR43900">
    <property type="entry name" value="GLUTATHIONE S-TRANSFERASE RHO"/>
    <property type="match status" value="1"/>
</dbReference>
<dbReference type="GO" id="GO:0043295">
    <property type="term" value="F:glutathione binding"/>
    <property type="evidence" value="ECO:0007669"/>
    <property type="project" value="TreeGrafter"/>
</dbReference>
<organism evidence="7 8">
    <name type="scientific">Mycena citricolor</name>
    <dbReference type="NCBI Taxonomy" id="2018698"/>
    <lineage>
        <taxon>Eukaryota</taxon>
        <taxon>Fungi</taxon>
        <taxon>Dikarya</taxon>
        <taxon>Basidiomycota</taxon>
        <taxon>Agaricomycotina</taxon>
        <taxon>Agaricomycetes</taxon>
        <taxon>Agaricomycetidae</taxon>
        <taxon>Agaricales</taxon>
        <taxon>Marasmiineae</taxon>
        <taxon>Mycenaceae</taxon>
        <taxon>Mycena</taxon>
    </lineage>
</organism>
<dbReference type="PANTHER" id="PTHR43900:SF3">
    <property type="entry name" value="GLUTATHIONE S-TRANSFERASE RHO"/>
    <property type="match status" value="1"/>
</dbReference>
<dbReference type="PROSITE" id="PS50405">
    <property type="entry name" value="GST_CTER"/>
    <property type="match status" value="1"/>
</dbReference>
<evidence type="ECO:0000256" key="1">
    <source>
        <dbReference type="ARBA" id="ARBA00012452"/>
    </source>
</evidence>
<evidence type="ECO:0000256" key="4">
    <source>
        <dbReference type="RuleBase" id="RU003494"/>
    </source>
</evidence>
<dbReference type="InterPro" id="IPR010987">
    <property type="entry name" value="Glutathione-S-Trfase_C-like"/>
</dbReference>
<dbReference type="GO" id="GO:0006749">
    <property type="term" value="P:glutathione metabolic process"/>
    <property type="evidence" value="ECO:0007669"/>
    <property type="project" value="TreeGrafter"/>
</dbReference>
<feature type="domain" description="GST C-terminal" evidence="6">
    <location>
        <begin position="93"/>
        <end position="226"/>
    </location>
</feature>
<dbReference type="InterPro" id="IPR036282">
    <property type="entry name" value="Glutathione-S-Trfase_C_sf"/>
</dbReference>
<keyword evidence="8" id="KW-1185">Reference proteome</keyword>
<name>A0AAD2HYV1_9AGAR</name>
<dbReference type="InterPro" id="IPR036249">
    <property type="entry name" value="Thioredoxin-like_sf"/>
</dbReference>
<dbReference type="AlphaFoldDB" id="A0AAD2HYV1"/>
<dbReference type="SUPFAM" id="SSF47616">
    <property type="entry name" value="GST C-terminal domain-like"/>
    <property type="match status" value="1"/>
</dbReference>
<proteinExistence type="inferred from homology"/>
<comment type="caution">
    <text evidence="7">The sequence shown here is derived from an EMBL/GenBank/DDBJ whole genome shotgun (WGS) entry which is preliminary data.</text>
</comment>
<dbReference type="Gene3D" id="1.20.1050.10">
    <property type="match status" value="1"/>
</dbReference>
<dbReference type="GO" id="GO:0005737">
    <property type="term" value="C:cytoplasm"/>
    <property type="evidence" value="ECO:0007669"/>
    <property type="project" value="TreeGrafter"/>
</dbReference>
<evidence type="ECO:0000313" key="7">
    <source>
        <dbReference type="EMBL" id="CAK5284759.1"/>
    </source>
</evidence>
<accession>A0AAD2HYV1</accession>
<dbReference type="Pfam" id="PF02798">
    <property type="entry name" value="GST_N"/>
    <property type="match status" value="1"/>
</dbReference>
<dbReference type="GO" id="GO:0004364">
    <property type="term" value="F:glutathione transferase activity"/>
    <property type="evidence" value="ECO:0007669"/>
    <property type="project" value="UniProtKB-EC"/>
</dbReference>
<dbReference type="Proteomes" id="UP001295794">
    <property type="component" value="Unassembled WGS sequence"/>
</dbReference>
<dbReference type="SFLD" id="SFLDG00358">
    <property type="entry name" value="Main_(cytGST)"/>
    <property type="match status" value="1"/>
</dbReference>
<keyword evidence="2" id="KW-0808">Transferase</keyword>
<dbReference type="InterPro" id="IPR040079">
    <property type="entry name" value="Glutathione_S-Trfase"/>
</dbReference>
<protein>
    <recommendedName>
        <fullName evidence="1">glutathione transferase</fullName>
        <ecNumber evidence="1">2.5.1.18</ecNumber>
    </recommendedName>
</protein>
<gene>
    <name evidence="7" type="ORF">MYCIT1_LOCUS38205</name>
</gene>
<evidence type="ECO:0000256" key="2">
    <source>
        <dbReference type="ARBA" id="ARBA00022679"/>
    </source>
</evidence>
<sequence length="226" mass="25122">MVLKLYSGTPTVGGASLVAITLIEKQVPFEHVLVDLTLKQQKLPEHIARHPFGQVPVIDDDGFILYEGRAICRYLADKYAAQGTPGLIPPASDFQARGRFEAGASFEVFNFYPHMKAIWAEIIPKHNEGLPIDQAGLDAARAALNARLDVYEVILGKQRYIAGDTFTVADILHLMHAPMLLKRTGIDVVTSEERPNVTRWWRDITGRPSVREVIDNGVIKSRLSIP</sequence>
<comment type="catalytic activity">
    <reaction evidence="3">
        <text>RX + glutathione = an S-substituted glutathione + a halide anion + H(+)</text>
        <dbReference type="Rhea" id="RHEA:16437"/>
        <dbReference type="ChEBI" id="CHEBI:15378"/>
        <dbReference type="ChEBI" id="CHEBI:16042"/>
        <dbReference type="ChEBI" id="CHEBI:17792"/>
        <dbReference type="ChEBI" id="CHEBI:57925"/>
        <dbReference type="ChEBI" id="CHEBI:90779"/>
        <dbReference type="EC" id="2.5.1.18"/>
    </reaction>
</comment>
<evidence type="ECO:0000313" key="8">
    <source>
        <dbReference type="Proteomes" id="UP001295794"/>
    </source>
</evidence>
<reference evidence="7" key="1">
    <citation type="submission" date="2023-11" db="EMBL/GenBank/DDBJ databases">
        <authorList>
            <person name="De Vega J J."/>
            <person name="De Vega J J."/>
        </authorList>
    </citation>
    <scope>NUCLEOTIDE SEQUENCE</scope>
</reference>
<dbReference type="InterPro" id="IPR004046">
    <property type="entry name" value="GST_C"/>
</dbReference>
<dbReference type="PROSITE" id="PS50404">
    <property type="entry name" value="GST_NTER"/>
    <property type="match status" value="1"/>
</dbReference>
<dbReference type="InterPro" id="IPR004045">
    <property type="entry name" value="Glutathione_S-Trfase_N"/>
</dbReference>
<dbReference type="Pfam" id="PF00043">
    <property type="entry name" value="GST_C"/>
    <property type="match status" value="1"/>
</dbReference>
<dbReference type="EMBL" id="CAVNYO010000480">
    <property type="protein sequence ID" value="CAK5284759.1"/>
    <property type="molecule type" value="Genomic_DNA"/>
</dbReference>